<feature type="compositionally biased region" description="Basic and acidic residues" evidence="1">
    <location>
        <begin position="458"/>
        <end position="476"/>
    </location>
</feature>
<feature type="region of interest" description="Disordered" evidence="1">
    <location>
        <begin position="518"/>
        <end position="558"/>
    </location>
</feature>
<evidence type="ECO:0000256" key="1">
    <source>
        <dbReference type="SAM" id="MobiDB-lite"/>
    </source>
</evidence>
<feature type="region of interest" description="Disordered" evidence="1">
    <location>
        <begin position="571"/>
        <end position="686"/>
    </location>
</feature>
<organism evidence="3 4">
    <name type="scientific">Penicillium salamii</name>
    <dbReference type="NCBI Taxonomy" id="1612424"/>
    <lineage>
        <taxon>Eukaryota</taxon>
        <taxon>Fungi</taxon>
        <taxon>Dikarya</taxon>
        <taxon>Ascomycota</taxon>
        <taxon>Pezizomycotina</taxon>
        <taxon>Eurotiomycetes</taxon>
        <taxon>Eurotiomycetidae</taxon>
        <taxon>Eurotiales</taxon>
        <taxon>Aspergillaceae</taxon>
        <taxon>Penicillium</taxon>
    </lineage>
</organism>
<dbReference type="EMBL" id="CAJVPD010000228">
    <property type="protein sequence ID" value="CAG8372207.1"/>
    <property type="molecule type" value="Genomic_DNA"/>
</dbReference>
<dbReference type="Gene3D" id="3.40.50.1580">
    <property type="entry name" value="Nucleoside phosphorylase domain"/>
    <property type="match status" value="1"/>
</dbReference>
<dbReference type="Pfam" id="PF01048">
    <property type="entry name" value="PNP_UDP_1"/>
    <property type="match status" value="1"/>
</dbReference>
<dbReference type="AlphaFoldDB" id="A0A9W4J6D7"/>
<evidence type="ECO:0000259" key="2">
    <source>
        <dbReference type="Pfam" id="PF01048"/>
    </source>
</evidence>
<dbReference type="Proteomes" id="UP001152592">
    <property type="component" value="Unassembled WGS sequence"/>
</dbReference>
<dbReference type="InterPro" id="IPR053137">
    <property type="entry name" value="NLR-like"/>
</dbReference>
<dbReference type="InterPro" id="IPR035994">
    <property type="entry name" value="Nucleoside_phosphorylase_sf"/>
</dbReference>
<feature type="domain" description="Nucleoside phosphorylase" evidence="2">
    <location>
        <begin position="27"/>
        <end position="293"/>
    </location>
</feature>
<feature type="compositionally biased region" description="Polar residues" evidence="1">
    <location>
        <begin position="622"/>
        <end position="644"/>
    </location>
</feature>
<dbReference type="PANTHER" id="PTHR46082">
    <property type="entry name" value="ATP/GTP-BINDING PROTEIN-RELATED"/>
    <property type="match status" value="1"/>
</dbReference>
<feature type="compositionally biased region" description="Polar residues" evidence="1">
    <location>
        <begin position="529"/>
        <end position="549"/>
    </location>
</feature>
<dbReference type="InterPro" id="IPR000845">
    <property type="entry name" value="Nucleoside_phosphorylase_d"/>
</dbReference>
<sequence>MEQPRELPRRQDFRVGWIAALYKEYLAARQVLDVQYDDFEVSRHNGDLNHYTFGRVGNHYVVIASLPTGVTGTHSASSVANGLVNTFPLIRFALMVGIAGGAPTTVNDVRLGDVIIGTRTIPYSFIKQHPHRKENIGDNVVSSRDLLSTINKVQANITEGTIKLDSIISSKFNKTEEIIDIFQRPDPVSDRLYQSDYIHAVSCDCLCPLSSDSSTLVQRQQRKSYAKVKVHCGPIGSADIVLRDASERDRLSDQFNILCFEMESAGICLDNLPILPIRGICDYADSHKNKEWQGYAAAVAAVYARCLLQTVSSPDLFKGTKPLDAEDLRKEIELLVKAVTDITSSRVEEQLRGHESKLEKHDKIFRDAYQAMDQVHGMIEMLKSVSDKSAQANSEAFADLERQTSDNAQAIELAHRKIGEGQKQLQKILDDMQEHIKRQQDLSPPEQRPKWDGLQAEAQKENTSLKEATKKTEETLRSPSTVLNNIGHATGKTKFVQAGNVTNLPVSFFGFSRVLSGLGGKRASASKPPATQQNFGRPLNCGTNGSNPRNHGGSRPTTHKVAPLMIESQAPHKDDQQRSPGYNPPLCPASSFPPPPKRVRDQGKASHSTSTQGPVRPPLPPRNQTVPLSRPCSSLHSRDSTGTTDVKDMDSLSSSPPKLPPRPAKEAQGEDLAPASNRTSGYHDQLKKGLANTLVGKKAPSLPPRPQPAGNLKSCSSSLVSFIAVPYIPQFQRSSEIPILT</sequence>
<dbReference type="GO" id="GO:0009116">
    <property type="term" value="P:nucleoside metabolic process"/>
    <property type="evidence" value="ECO:0007669"/>
    <property type="project" value="InterPro"/>
</dbReference>
<dbReference type="PANTHER" id="PTHR46082:SF6">
    <property type="entry name" value="AAA+ ATPASE DOMAIN-CONTAINING PROTEIN-RELATED"/>
    <property type="match status" value="1"/>
</dbReference>
<name>A0A9W4J6D7_9EURO</name>
<gene>
    <name evidence="3" type="ORF">PSALAMII_LOCUS4760</name>
</gene>
<accession>A0A9W4J6D7</accession>
<dbReference type="OrthoDB" id="71307at2759"/>
<evidence type="ECO:0000313" key="4">
    <source>
        <dbReference type="Proteomes" id="UP001152592"/>
    </source>
</evidence>
<comment type="caution">
    <text evidence="3">The sequence shown here is derived from an EMBL/GenBank/DDBJ whole genome shotgun (WGS) entry which is preliminary data.</text>
</comment>
<feature type="region of interest" description="Disordered" evidence="1">
    <location>
        <begin position="457"/>
        <end position="477"/>
    </location>
</feature>
<reference evidence="3" key="1">
    <citation type="submission" date="2021-07" db="EMBL/GenBank/DDBJ databases">
        <authorList>
            <person name="Branca A.L. A."/>
        </authorList>
    </citation>
    <scope>NUCLEOTIDE SEQUENCE</scope>
</reference>
<proteinExistence type="predicted"/>
<protein>
    <recommendedName>
        <fullName evidence="2">Nucleoside phosphorylase domain-containing protein</fullName>
    </recommendedName>
</protein>
<evidence type="ECO:0000313" key="3">
    <source>
        <dbReference type="EMBL" id="CAG8372207.1"/>
    </source>
</evidence>
<dbReference type="GO" id="GO:0003824">
    <property type="term" value="F:catalytic activity"/>
    <property type="evidence" value="ECO:0007669"/>
    <property type="project" value="InterPro"/>
</dbReference>
<dbReference type="SUPFAM" id="SSF53167">
    <property type="entry name" value="Purine and uridine phosphorylases"/>
    <property type="match status" value="1"/>
</dbReference>
<feature type="compositionally biased region" description="Pro residues" evidence="1">
    <location>
        <begin position="582"/>
        <end position="596"/>
    </location>
</feature>